<dbReference type="InterPro" id="IPR011089">
    <property type="entry name" value="GmrSD_C"/>
</dbReference>
<dbReference type="OrthoDB" id="5196645at2"/>
<dbReference type="Pfam" id="PF03743">
    <property type="entry name" value="TrbI"/>
    <property type="match status" value="1"/>
</dbReference>
<feature type="compositionally biased region" description="Basic and acidic residues" evidence="6">
    <location>
        <begin position="191"/>
        <end position="202"/>
    </location>
</feature>
<evidence type="ECO:0000256" key="2">
    <source>
        <dbReference type="ARBA" id="ARBA00010265"/>
    </source>
</evidence>
<comment type="subcellular location">
    <subcellularLocation>
        <location evidence="1">Membrane</location>
        <topology evidence="1">Single-pass membrane protein</topology>
    </subcellularLocation>
</comment>
<dbReference type="Proteomes" id="UP000195273">
    <property type="component" value="Chromosome"/>
</dbReference>
<evidence type="ECO:0000313" key="10">
    <source>
        <dbReference type="Proteomes" id="UP000195273"/>
    </source>
</evidence>
<accession>A0A1Y0E792</accession>
<evidence type="ECO:0000256" key="1">
    <source>
        <dbReference type="ARBA" id="ARBA00004167"/>
    </source>
</evidence>
<feature type="transmembrane region" description="Helical" evidence="7">
    <location>
        <begin position="12"/>
        <end position="30"/>
    </location>
</feature>
<dbReference type="RefSeq" id="WP_087205600.1">
    <property type="nucleotide sequence ID" value="NZ_CP021431.1"/>
</dbReference>
<evidence type="ECO:0000256" key="4">
    <source>
        <dbReference type="ARBA" id="ARBA00022989"/>
    </source>
</evidence>
<gene>
    <name evidence="9" type="ORF">LOKVESSMR4R_00009</name>
</gene>
<name>A0A1Y0E792_9RHOB</name>
<evidence type="ECO:0000259" key="8">
    <source>
        <dbReference type="Pfam" id="PF07510"/>
    </source>
</evidence>
<evidence type="ECO:0000256" key="3">
    <source>
        <dbReference type="ARBA" id="ARBA00022692"/>
    </source>
</evidence>
<organism evidence="9 10">
    <name type="scientific">Yoonia vestfoldensis</name>
    <dbReference type="NCBI Taxonomy" id="245188"/>
    <lineage>
        <taxon>Bacteria</taxon>
        <taxon>Pseudomonadati</taxon>
        <taxon>Pseudomonadota</taxon>
        <taxon>Alphaproteobacteria</taxon>
        <taxon>Rhodobacterales</taxon>
        <taxon>Paracoccaceae</taxon>
        <taxon>Yoonia</taxon>
    </lineage>
</organism>
<feature type="region of interest" description="Disordered" evidence="6">
    <location>
        <begin position="85"/>
        <end position="144"/>
    </location>
</feature>
<dbReference type="CDD" id="cd16429">
    <property type="entry name" value="VirB10"/>
    <property type="match status" value="1"/>
</dbReference>
<feature type="compositionally biased region" description="Low complexity" evidence="6">
    <location>
        <begin position="203"/>
        <end position="215"/>
    </location>
</feature>
<sequence>MAEHLATRVVKNVAFAGLLFGFGAWGLSTFTETSVLSLFSGLQKSNEVSPIQDDTGLMRADGYIGEQDDTLDTAGRNVAARIDAAQDSSAQNSDSVAASENQSTGPVLETTNFDDPLLAILSDESGPAPQQNDPAASVRQPLEVSPEFEAMLERQRREDEWRAERARQAAVAPLTQSRYTVAELRERQREIRQRRQDEDATRSRASQDAQAAQDQSIVPTGHVLAAGTVISATLIDNLDSELPGLVRAWVSNDVWDSDTMRTVVIPRGSQLLGEYSSTSGAGQRRLELTWTRVRLPDGRTVDLDSALGLDESGRVGIEGQRRNGFLTAVFQTALLNMAGSIGNSSSSSDAATLAQAAQMAMGQGVSQVGTQYINDRLTRGTVFRVKAGERINVQITRDFLFPDAYQRQGFFQERSGAAQSQIVPASLEAGNAGYVPYDRALYGDWGDLDGDCRNTRHEMLQMLSTGNTQLTSDGCAVASGRWLDPYTGQIFTRASELDIDHLVPLAWAHARGGYGWDGATRAKFANDPVNLFAVDATTNRVKGARGPNEWLPPDASFHCQYILRFDRVVQTYDLTYEADEGAAIDALRVRSCGA</sequence>
<dbReference type="Gene3D" id="2.40.128.260">
    <property type="entry name" value="Type IV secretion system, VirB10/TraB/TrbI"/>
    <property type="match status" value="1"/>
</dbReference>
<feature type="compositionally biased region" description="Low complexity" evidence="6">
    <location>
        <begin position="85"/>
        <end position="99"/>
    </location>
</feature>
<protein>
    <submittedName>
        <fullName evidence="9">Type IV secretion system protein virB10</fullName>
    </submittedName>
</protein>
<dbReference type="Pfam" id="PF07510">
    <property type="entry name" value="GmrSD_C"/>
    <property type="match status" value="1"/>
</dbReference>
<dbReference type="EMBL" id="CP021431">
    <property type="protein sequence ID" value="ART99357.1"/>
    <property type="molecule type" value="Genomic_DNA"/>
</dbReference>
<feature type="domain" description="GmrSD restriction endonucleases C-terminal" evidence="8">
    <location>
        <begin position="475"/>
        <end position="573"/>
    </location>
</feature>
<comment type="similarity">
    <text evidence="2">Belongs to the TrbI/VirB10 family.</text>
</comment>
<dbReference type="GO" id="GO:0016020">
    <property type="term" value="C:membrane"/>
    <property type="evidence" value="ECO:0007669"/>
    <property type="project" value="UniProtKB-SubCell"/>
</dbReference>
<evidence type="ECO:0000313" key="9">
    <source>
        <dbReference type="EMBL" id="ART99357.1"/>
    </source>
</evidence>
<evidence type="ECO:0000256" key="5">
    <source>
        <dbReference type="ARBA" id="ARBA00023136"/>
    </source>
</evidence>
<keyword evidence="4 7" id="KW-1133">Transmembrane helix</keyword>
<keyword evidence="10" id="KW-1185">Reference proteome</keyword>
<dbReference type="InterPro" id="IPR042217">
    <property type="entry name" value="T4SS_VirB10/TrbI"/>
</dbReference>
<evidence type="ECO:0000256" key="7">
    <source>
        <dbReference type="SAM" id="Phobius"/>
    </source>
</evidence>
<feature type="region of interest" description="Disordered" evidence="6">
    <location>
        <begin position="191"/>
        <end position="215"/>
    </location>
</feature>
<keyword evidence="5 7" id="KW-0472">Membrane</keyword>
<evidence type="ECO:0000256" key="6">
    <source>
        <dbReference type="SAM" id="MobiDB-lite"/>
    </source>
</evidence>
<dbReference type="InterPro" id="IPR005498">
    <property type="entry name" value="T4SS_VirB10/TraB/TrbI"/>
</dbReference>
<proteinExistence type="inferred from homology"/>
<dbReference type="AlphaFoldDB" id="A0A1Y0E792"/>
<feature type="compositionally biased region" description="Polar residues" evidence="6">
    <location>
        <begin position="100"/>
        <end position="113"/>
    </location>
</feature>
<reference evidence="9 10" key="1">
    <citation type="submission" date="2017-05" db="EMBL/GenBank/DDBJ databases">
        <title>Genome Sequence of Loktanella vestfoldensis Strain SMR4r Isolated from a Culture of the Diatom Skeletonema marinoi.</title>
        <authorList>
            <person name="Topel M."/>
            <person name="Pinder M.I.M."/>
            <person name="Johansson O.N."/>
            <person name="Kourtchenko O."/>
            <person name="Godhe A."/>
            <person name="Clarke A.K."/>
        </authorList>
    </citation>
    <scope>NUCLEOTIDE SEQUENCE [LARGE SCALE GENOMIC DNA]</scope>
    <source>
        <strain evidence="9 10">SMR4r</strain>
    </source>
</reference>
<keyword evidence="3 7" id="KW-0812">Transmembrane</keyword>
<dbReference type="KEGG" id="lvs:LOKVESSMR4R_00009"/>